<protein>
    <submittedName>
        <fullName evidence="1">ParA family protein</fullName>
    </submittedName>
</protein>
<dbReference type="Pfam" id="PF07015">
    <property type="entry name" value="VirC1"/>
    <property type="match status" value="1"/>
</dbReference>
<geneLocation type="plasmid" evidence="1 2">
    <name>unnamed2</name>
</geneLocation>
<dbReference type="Proteomes" id="UP000264980">
    <property type="component" value="Plasmid unnamed2"/>
</dbReference>
<dbReference type="SUPFAM" id="SSF52540">
    <property type="entry name" value="P-loop containing nucleoside triphosphate hydrolases"/>
    <property type="match status" value="1"/>
</dbReference>
<dbReference type="CDD" id="cd02042">
    <property type="entry name" value="ParAB_family"/>
    <property type="match status" value="1"/>
</dbReference>
<name>A0A345D024_9GAMM</name>
<dbReference type="InterPro" id="IPR027417">
    <property type="entry name" value="P-loop_NTPase"/>
</dbReference>
<reference evidence="1 2" key="1">
    <citation type="submission" date="2016-01" db="EMBL/GenBank/DDBJ databases">
        <authorList>
            <person name="Oliw E.H."/>
        </authorList>
    </citation>
    <scope>NUCLEOTIDE SEQUENCE [LARGE SCALE GENOMIC DNA]</scope>
    <source>
        <strain evidence="1 2">MDcuke</strain>
        <plasmid evidence="1 2">unnamed2</plasmid>
    </source>
</reference>
<sequence length="228" mass="24977">MKKEQNPYAGKIIAVAIKKGGTGKSTISMNIAPEIQPDNFYDTDDTPAVSTFNQFRDEQKRWNVIRLTSKSGGSVDQFISDLLEAKEQGKSVLIDCGGFDSALTRTAVAAADLILSPVNDDPSDILGLQEFSVVLEEISTEMGVNKTAHVLLNKVHPSRTNFKDIDNYLSQFNNLVRLDTAIPLDKAVPAKFGEGLGVVEHITTRHGRVGNAMRSLFLDIRTALEQTK</sequence>
<evidence type="ECO:0000313" key="1">
    <source>
        <dbReference type="EMBL" id="AXF79041.1"/>
    </source>
</evidence>
<dbReference type="InterPro" id="IPR050678">
    <property type="entry name" value="DNA_Partitioning_ATPase"/>
</dbReference>
<dbReference type="AlphaFoldDB" id="A0A345D024"/>
<gene>
    <name evidence="1" type="ORF">AV903_26640</name>
</gene>
<keyword evidence="1" id="KW-0614">Plasmid</keyword>
<organism evidence="1 2">
    <name type="scientific">Erwinia tracheiphila</name>
    <dbReference type="NCBI Taxonomy" id="65700"/>
    <lineage>
        <taxon>Bacteria</taxon>
        <taxon>Pseudomonadati</taxon>
        <taxon>Pseudomonadota</taxon>
        <taxon>Gammaproteobacteria</taxon>
        <taxon>Enterobacterales</taxon>
        <taxon>Erwiniaceae</taxon>
        <taxon>Erwinia</taxon>
    </lineage>
</organism>
<dbReference type="EMBL" id="CP013972">
    <property type="protein sequence ID" value="AXF79041.1"/>
    <property type="molecule type" value="Genomic_DNA"/>
</dbReference>
<dbReference type="Gene3D" id="3.40.50.300">
    <property type="entry name" value="P-loop containing nucleotide triphosphate hydrolases"/>
    <property type="match status" value="1"/>
</dbReference>
<dbReference type="PANTHER" id="PTHR13696">
    <property type="entry name" value="P-LOOP CONTAINING NUCLEOSIDE TRIPHOSPHATE HYDROLASE"/>
    <property type="match status" value="1"/>
</dbReference>
<dbReference type="PANTHER" id="PTHR13696:SF96">
    <property type="entry name" value="COBQ_COBB_MIND_PARA NUCLEOTIDE BINDING DOMAIN-CONTAINING PROTEIN"/>
    <property type="match status" value="1"/>
</dbReference>
<dbReference type="RefSeq" id="WP_233480986.1">
    <property type="nucleotide sequence ID" value="NZ_CP013972.1"/>
</dbReference>
<evidence type="ECO:0000313" key="2">
    <source>
        <dbReference type="Proteomes" id="UP000264980"/>
    </source>
</evidence>
<accession>A0A345D024</accession>
<proteinExistence type="predicted"/>
<dbReference type="InterPro" id="IPR009744">
    <property type="entry name" value="VirC1"/>
</dbReference>